<accession>A0ABQ9IWF5</accession>
<keyword evidence="3" id="KW-1185">Reference proteome</keyword>
<evidence type="ECO:0000313" key="2">
    <source>
        <dbReference type="EMBL" id="KAJ8967671.1"/>
    </source>
</evidence>
<feature type="compositionally biased region" description="Basic and acidic residues" evidence="1">
    <location>
        <begin position="120"/>
        <end position="136"/>
    </location>
</feature>
<feature type="region of interest" description="Disordered" evidence="1">
    <location>
        <begin position="115"/>
        <end position="136"/>
    </location>
</feature>
<sequence>MDYDDPLGSDDSFFEEPKALNKRGNSPKEREKTVENLFNITDIKTGEETIKNVAQTLKRKTQKKNEDWLFGDSDTLEKKTKKTDFLEDILSVRPSSSSKNKVTSFDDILKGSKFTASSKSSDKLKDTPAATEKGENLEGDLQQLWRMRWVYFSNEYQSGDYYTKDKKETPAADFQTKTNRISDKGVPDWLGGSTVTPHIEIAKENERDAKDFLEIGHNRNPPEEEQEIKKFGWCENN</sequence>
<evidence type="ECO:0000313" key="3">
    <source>
        <dbReference type="Proteomes" id="UP001162164"/>
    </source>
</evidence>
<comment type="caution">
    <text evidence="2">The sequence shown here is derived from an EMBL/GenBank/DDBJ whole genome shotgun (WGS) entry which is preliminary data.</text>
</comment>
<organism evidence="2 3">
    <name type="scientific">Molorchus minor</name>
    <dbReference type="NCBI Taxonomy" id="1323400"/>
    <lineage>
        <taxon>Eukaryota</taxon>
        <taxon>Metazoa</taxon>
        <taxon>Ecdysozoa</taxon>
        <taxon>Arthropoda</taxon>
        <taxon>Hexapoda</taxon>
        <taxon>Insecta</taxon>
        <taxon>Pterygota</taxon>
        <taxon>Neoptera</taxon>
        <taxon>Endopterygota</taxon>
        <taxon>Coleoptera</taxon>
        <taxon>Polyphaga</taxon>
        <taxon>Cucujiformia</taxon>
        <taxon>Chrysomeloidea</taxon>
        <taxon>Cerambycidae</taxon>
        <taxon>Lamiinae</taxon>
        <taxon>Monochamini</taxon>
        <taxon>Molorchus</taxon>
    </lineage>
</organism>
<proteinExistence type="predicted"/>
<evidence type="ECO:0000256" key="1">
    <source>
        <dbReference type="SAM" id="MobiDB-lite"/>
    </source>
</evidence>
<dbReference type="Proteomes" id="UP001162164">
    <property type="component" value="Unassembled WGS sequence"/>
</dbReference>
<protein>
    <submittedName>
        <fullName evidence="2">Uncharacterized protein</fullName>
    </submittedName>
</protein>
<feature type="region of interest" description="Disordered" evidence="1">
    <location>
        <begin position="1"/>
        <end position="30"/>
    </location>
</feature>
<reference evidence="2" key="1">
    <citation type="journal article" date="2023" name="Insect Mol. Biol.">
        <title>Genome sequencing provides insights into the evolution of gene families encoding plant cell wall-degrading enzymes in longhorned beetles.</title>
        <authorList>
            <person name="Shin N.R."/>
            <person name="Okamura Y."/>
            <person name="Kirsch R."/>
            <person name="Pauchet Y."/>
        </authorList>
    </citation>
    <scope>NUCLEOTIDE SEQUENCE</scope>
    <source>
        <strain evidence="2">MMC_N1</strain>
    </source>
</reference>
<gene>
    <name evidence="2" type="ORF">NQ317_005978</name>
</gene>
<dbReference type="EMBL" id="JAPWTJ010002160">
    <property type="protein sequence ID" value="KAJ8967671.1"/>
    <property type="molecule type" value="Genomic_DNA"/>
</dbReference>
<feature type="compositionally biased region" description="Acidic residues" evidence="1">
    <location>
        <begin position="1"/>
        <end position="14"/>
    </location>
</feature>
<name>A0ABQ9IWF5_9CUCU</name>